<name>K6Z239_9ALTE</name>
<dbReference type="Gene3D" id="3.20.20.150">
    <property type="entry name" value="Divalent-metal-dependent TIM barrel enzymes"/>
    <property type="match status" value="1"/>
</dbReference>
<protein>
    <recommendedName>
        <fullName evidence="3">Xylose isomerase-like TIM barrel domain-containing protein</fullName>
    </recommendedName>
</protein>
<dbReference type="AlphaFoldDB" id="K6Z239"/>
<keyword evidence="2" id="KW-1185">Reference proteome</keyword>
<dbReference type="InterPro" id="IPR036237">
    <property type="entry name" value="Xyl_isomerase-like_sf"/>
</dbReference>
<accession>K6Z239</accession>
<sequence>MPKLDVFQSMWAMEYKRPDGFELSLEEKIKKISAAGFKGVSFDIGYHTLDVISEAMPLMQEHGLDLVYNAFVKNSAHYADIIEFASSQPIKPRFIAIIGQVEAWNVEQISAITKEWMAISEKAGITSLVEIHRNCMTNDLLFTLQLMEQVPELLMVADLSHTLVNQEYYLPLHDLANQRISEFLTRAEAFHGRVGSREQVQIPFLFPQNKPWFELFQQWWSEGFDNWISRHGKESQDACVFVCELGPPVYAITAADGEELSDRWQEALVMKETAEQLWQRAIK</sequence>
<gene>
    <name evidence="1" type="ORF">GPAL_3423</name>
</gene>
<organism evidence="1 2">
    <name type="scientific">Brumicola pallidula DSM 14239 = ACAM 615</name>
    <dbReference type="NCBI Taxonomy" id="1121922"/>
    <lineage>
        <taxon>Bacteria</taxon>
        <taxon>Pseudomonadati</taxon>
        <taxon>Pseudomonadota</taxon>
        <taxon>Gammaproteobacteria</taxon>
        <taxon>Alteromonadales</taxon>
        <taxon>Alteromonadaceae</taxon>
        <taxon>Brumicola</taxon>
    </lineage>
</organism>
<evidence type="ECO:0008006" key="3">
    <source>
        <dbReference type="Google" id="ProtNLM"/>
    </source>
</evidence>
<dbReference type="STRING" id="1121922.GCA_000428905_01695"/>
<evidence type="ECO:0000313" key="2">
    <source>
        <dbReference type="Proteomes" id="UP000006251"/>
    </source>
</evidence>
<proteinExistence type="predicted"/>
<reference evidence="2" key="1">
    <citation type="journal article" date="2014" name="Environ. Microbiol.">
        <title>Comparative genomics of the marine bacterial genus Glaciecola reveals the high degree of genomic diversity and genomic characteristic for cold adaptation.</title>
        <authorList>
            <person name="Qin Q.L."/>
            <person name="Xie B.B."/>
            <person name="Yu Y."/>
            <person name="Shu Y.L."/>
            <person name="Rong J.C."/>
            <person name="Zhang Y.J."/>
            <person name="Zhao D.L."/>
            <person name="Chen X.L."/>
            <person name="Zhang X.Y."/>
            <person name="Chen B."/>
            <person name="Zhou B.C."/>
            <person name="Zhang Y.Z."/>
        </authorList>
    </citation>
    <scope>NUCLEOTIDE SEQUENCE [LARGE SCALE GENOMIC DNA]</scope>
    <source>
        <strain evidence="2">ACAM 615</strain>
    </source>
</reference>
<dbReference type="SUPFAM" id="SSF51658">
    <property type="entry name" value="Xylose isomerase-like"/>
    <property type="match status" value="1"/>
</dbReference>
<dbReference type="Proteomes" id="UP000006251">
    <property type="component" value="Unassembled WGS sequence"/>
</dbReference>
<comment type="caution">
    <text evidence="1">The sequence shown here is derived from an EMBL/GenBank/DDBJ whole genome shotgun (WGS) entry which is preliminary data.</text>
</comment>
<dbReference type="OrthoDB" id="2555274at2"/>
<evidence type="ECO:0000313" key="1">
    <source>
        <dbReference type="EMBL" id="GAC30271.1"/>
    </source>
</evidence>
<dbReference type="RefSeq" id="WP_006014120.1">
    <property type="nucleotide sequence ID" value="NZ_AUAV01000008.1"/>
</dbReference>
<dbReference type="EMBL" id="BAEQ01000054">
    <property type="protein sequence ID" value="GAC30271.1"/>
    <property type="molecule type" value="Genomic_DNA"/>
</dbReference>